<comment type="caution">
    <text evidence="4">The sequence shown here is derived from an EMBL/GenBank/DDBJ whole genome shotgun (WGS) entry which is preliminary data.</text>
</comment>
<feature type="signal peptide" evidence="3">
    <location>
        <begin position="1"/>
        <end position="24"/>
    </location>
</feature>
<gene>
    <name evidence="4" type="ORF">C9I94_18075</name>
</gene>
<dbReference type="EMBL" id="PYLZ01000010">
    <property type="protein sequence ID" value="PSW23082.1"/>
    <property type="molecule type" value="Genomic_DNA"/>
</dbReference>
<keyword evidence="3" id="KW-0732">Signal</keyword>
<evidence type="ECO:0000256" key="3">
    <source>
        <dbReference type="SAM" id="SignalP"/>
    </source>
</evidence>
<evidence type="ECO:0000313" key="4">
    <source>
        <dbReference type="EMBL" id="PSW23082.1"/>
    </source>
</evidence>
<keyword evidence="2" id="KW-0812">Transmembrane</keyword>
<dbReference type="OrthoDB" id="5293418at2"/>
<accession>A0A2T3P3I4</accession>
<dbReference type="RefSeq" id="WP_053111872.1">
    <property type="nucleotide sequence ID" value="NZ_AP024853.1"/>
</dbReference>
<feature type="transmembrane region" description="Helical" evidence="2">
    <location>
        <begin position="326"/>
        <end position="348"/>
    </location>
</feature>
<reference evidence="4 5" key="1">
    <citation type="submission" date="2018-01" db="EMBL/GenBank/DDBJ databases">
        <title>Whole genome sequencing of Histamine producing bacteria.</title>
        <authorList>
            <person name="Butler K."/>
        </authorList>
    </citation>
    <scope>NUCLEOTIDE SEQUENCE [LARGE SCALE GENOMIC DNA]</scope>
    <source>
        <strain evidence="4 5">DSM 24669</strain>
    </source>
</reference>
<feature type="compositionally biased region" description="Polar residues" evidence="1">
    <location>
        <begin position="56"/>
        <end position="67"/>
    </location>
</feature>
<evidence type="ECO:0000256" key="1">
    <source>
        <dbReference type="SAM" id="MobiDB-lite"/>
    </source>
</evidence>
<name>A0A2T3P3I4_9GAMM</name>
<feature type="chain" id="PRO_5015631896" description="Protein BatD" evidence="3">
    <location>
        <begin position="25"/>
        <end position="454"/>
    </location>
</feature>
<organism evidence="4 5">
    <name type="scientific">Photobacterium swingsii</name>
    <dbReference type="NCBI Taxonomy" id="680026"/>
    <lineage>
        <taxon>Bacteria</taxon>
        <taxon>Pseudomonadati</taxon>
        <taxon>Pseudomonadota</taxon>
        <taxon>Gammaproteobacteria</taxon>
        <taxon>Vibrionales</taxon>
        <taxon>Vibrionaceae</taxon>
        <taxon>Photobacterium</taxon>
    </lineage>
</organism>
<protein>
    <recommendedName>
        <fullName evidence="6">Protein BatD</fullName>
    </recommendedName>
</protein>
<feature type="region of interest" description="Disordered" evidence="1">
    <location>
        <begin position="252"/>
        <end position="273"/>
    </location>
</feature>
<feature type="region of interest" description="Disordered" evidence="1">
    <location>
        <begin position="54"/>
        <end position="75"/>
    </location>
</feature>
<keyword evidence="5" id="KW-1185">Reference proteome</keyword>
<evidence type="ECO:0008006" key="6">
    <source>
        <dbReference type="Google" id="ProtNLM"/>
    </source>
</evidence>
<keyword evidence="2" id="KW-1133">Transmembrane helix</keyword>
<dbReference type="Proteomes" id="UP000240481">
    <property type="component" value="Unassembled WGS sequence"/>
</dbReference>
<sequence>MNPMNKPKWVLLSLILLFLQPVMAAESVIISKYDQAEMKNLVSVNAWLEGTDKSAKATQNTKHSNTASDEETSDQKEAVYAVSEQIVMVIEVSTPRWLTGGTRIDSIEIPNVIVKQRNPLATNYTQRRDGQTWSIQRWEITLYPQASGQFHIPPTRVTAQVSAPNGQNIQANLTTPPLAFKASLPSGFLSGDKGWVAASALTASEQWEVSREQGELKVGDSITRSVTLTGTDTLSVLLPPLLAKAEIHEPSDSYHRYPKPNALDDSQSRGNYQSSRTEEVVYVLQKGGELHFPDLKLQWWNTKTQQLETLVVEGRRFTVKHTMSSWLSLYGPALFTVLVLLAVGYILVRMMFRYYRTRPTPQWLVFSRALKTKSWATARVLVYRKLRGQTQQLELHQYQASSSWLSLSQRLQQAKLSRAGFICVWLKLKRVTTKGYALPKALPALETINTKNEP</sequence>
<evidence type="ECO:0000256" key="2">
    <source>
        <dbReference type="SAM" id="Phobius"/>
    </source>
</evidence>
<dbReference type="InterPro" id="IPR025738">
    <property type="entry name" value="BatD"/>
</dbReference>
<dbReference type="PANTHER" id="PTHR40940:SF1">
    <property type="entry name" value="PROTEIN BATD"/>
    <property type="match status" value="1"/>
</dbReference>
<proteinExistence type="predicted"/>
<dbReference type="AlphaFoldDB" id="A0A2T3P3I4"/>
<dbReference type="PANTHER" id="PTHR40940">
    <property type="entry name" value="PROTEIN BATD-RELATED"/>
    <property type="match status" value="1"/>
</dbReference>
<keyword evidence="2" id="KW-0472">Membrane</keyword>
<feature type="compositionally biased region" description="Polar residues" evidence="1">
    <location>
        <begin position="264"/>
        <end position="273"/>
    </location>
</feature>
<evidence type="ECO:0000313" key="5">
    <source>
        <dbReference type="Proteomes" id="UP000240481"/>
    </source>
</evidence>